<accession>A0A3N9XQL6</accession>
<feature type="domain" description="Beta-lactamase-related" evidence="2">
    <location>
        <begin position="60"/>
        <end position="377"/>
    </location>
</feature>
<name>A0A3N9XQL6_9ACTN</name>
<evidence type="ECO:0000259" key="2">
    <source>
        <dbReference type="Pfam" id="PF00144"/>
    </source>
</evidence>
<feature type="signal peptide" evidence="1">
    <location>
        <begin position="1"/>
        <end position="23"/>
    </location>
</feature>
<dbReference type="GO" id="GO:0016787">
    <property type="term" value="F:hydrolase activity"/>
    <property type="evidence" value="ECO:0007669"/>
    <property type="project" value="UniProtKB-KW"/>
</dbReference>
<dbReference type="InterPro" id="IPR001466">
    <property type="entry name" value="Beta-lactam-related"/>
</dbReference>
<evidence type="ECO:0000313" key="4">
    <source>
        <dbReference type="Proteomes" id="UP000278981"/>
    </source>
</evidence>
<reference evidence="3 4" key="1">
    <citation type="submission" date="2018-04" db="EMBL/GenBank/DDBJ databases">
        <title>Micromonosporas from Atacama Desert.</title>
        <authorList>
            <person name="Carro L."/>
            <person name="Klenk H.-P."/>
            <person name="Goodfellow M."/>
        </authorList>
    </citation>
    <scope>NUCLEOTIDE SEQUENCE [LARGE SCALE GENOMIC DNA]</scope>
    <source>
        <strain evidence="3 4">LB19</strain>
    </source>
</reference>
<comment type="caution">
    <text evidence="3">The sequence shown here is derived from an EMBL/GenBank/DDBJ whole genome shotgun (WGS) entry which is preliminary data.</text>
</comment>
<dbReference type="PANTHER" id="PTHR46825:SF7">
    <property type="entry name" value="D-ALANYL-D-ALANINE CARBOXYPEPTIDASE"/>
    <property type="match status" value="1"/>
</dbReference>
<feature type="chain" id="PRO_5038708024" evidence="1">
    <location>
        <begin position="24"/>
        <end position="396"/>
    </location>
</feature>
<dbReference type="RefSeq" id="WP_124820875.1">
    <property type="nucleotide sequence ID" value="NZ_QDGB01000280.1"/>
</dbReference>
<dbReference type="EMBL" id="QDGB01000280">
    <property type="protein sequence ID" value="RQX15428.1"/>
    <property type="molecule type" value="Genomic_DNA"/>
</dbReference>
<evidence type="ECO:0000313" key="3">
    <source>
        <dbReference type="EMBL" id="RQX15428.1"/>
    </source>
</evidence>
<dbReference type="SUPFAM" id="SSF56601">
    <property type="entry name" value="beta-lactamase/transpeptidase-like"/>
    <property type="match status" value="1"/>
</dbReference>
<organism evidence="3 4">
    <name type="scientific">Micromonospora ureilytica</name>
    <dbReference type="NCBI Taxonomy" id="709868"/>
    <lineage>
        <taxon>Bacteria</taxon>
        <taxon>Bacillati</taxon>
        <taxon>Actinomycetota</taxon>
        <taxon>Actinomycetes</taxon>
        <taxon>Micromonosporales</taxon>
        <taxon>Micromonosporaceae</taxon>
        <taxon>Micromonospora</taxon>
    </lineage>
</organism>
<sequence>MKKTRTVRIAAAATLVSATLVGALITVSAGPSAYAGQHGAGGPVSTADRLRAAVGDLHNLGITGVQGLTRVGNQTTTARSGVANLDTTSPVPANGYFRMGSNTKTFVAVTLLQLVGEKRLSLEDPVQRWLPGVVSGNGNDGSKITVRQLLQHTSGIPEYLDDVALTQSAKEFRAHRFDHYDVKALVALAMKHPPLFAPGTSWSYSNTNYALAGMIISKITGHSWTEEVRTRILAPLNMRQTYFPGNNPTIRDPHAEGYNQFEADGPLVNRTKFNPTVADAAGALVSTPSDLARFWQALQGGRLLAPTQMAQMHQTVPAPDIAAVLPGAQYGLGIMRIDDSCGVYWAHPGDTPGSATFNGASPDGKRVTVLSLTTQLANPLPVYSRANQLMDETLCP</sequence>
<dbReference type="InterPro" id="IPR050491">
    <property type="entry name" value="AmpC-like"/>
</dbReference>
<dbReference type="AlphaFoldDB" id="A0A3N9XQL6"/>
<dbReference type="Proteomes" id="UP000278981">
    <property type="component" value="Unassembled WGS sequence"/>
</dbReference>
<dbReference type="InterPro" id="IPR012338">
    <property type="entry name" value="Beta-lactam/transpept-like"/>
</dbReference>
<evidence type="ECO:0000256" key="1">
    <source>
        <dbReference type="SAM" id="SignalP"/>
    </source>
</evidence>
<dbReference type="OrthoDB" id="3174977at2"/>
<proteinExistence type="predicted"/>
<dbReference type="Gene3D" id="3.40.710.10">
    <property type="entry name" value="DD-peptidase/beta-lactamase superfamily"/>
    <property type="match status" value="1"/>
</dbReference>
<protein>
    <submittedName>
        <fullName evidence="3">Serine hydrolase</fullName>
    </submittedName>
</protein>
<dbReference type="PANTHER" id="PTHR46825">
    <property type="entry name" value="D-ALANYL-D-ALANINE-CARBOXYPEPTIDASE/ENDOPEPTIDASE AMPH"/>
    <property type="match status" value="1"/>
</dbReference>
<gene>
    <name evidence="3" type="ORF">DDE19_20210</name>
</gene>
<keyword evidence="1" id="KW-0732">Signal</keyword>
<dbReference type="Pfam" id="PF00144">
    <property type="entry name" value="Beta-lactamase"/>
    <property type="match status" value="1"/>
</dbReference>
<keyword evidence="3" id="KW-0378">Hydrolase</keyword>